<organism evidence="3 4">
    <name type="scientific">Cloacibacterium rupense</name>
    <dbReference type="NCBI Taxonomy" id="517423"/>
    <lineage>
        <taxon>Bacteria</taxon>
        <taxon>Pseudomonadati</taxon>
        <taxon>Bacteroidota</taxon>
        <taxon>Flavobacteriia</taxon>
        <taxon>Flavobacteriales</taxon>
        <taxon>Weeksellaceae</taxon>
    </lineage>
</organism>
<dbReference type="Proteomes" id="UP000620064">
    <property type="component" value="Unassembled WGS sequence"/>
</dbReference>
<comment type="caution">
    <text evidence="3">The sequence shown here is derived from an EMBL/GenBank/DDBJ whole genome shotgun (WGS) entry which is preliminary data.</text>
</comment>
<dbReference type="EMBL" id="BMLV01000002">
    <property type="protein sequence ID" value="GGP02868.1"/>
    <property type="molecule type" value="Genomic_DNA"/>
</dbReference>
<evidence type="ECO:0000313" key="3">
    <source>
        <dbReference type="EMBL" id="GGP02868.1"/>
    </source>
</evidence>
<keyword evidence="1" id="KW-0812">Transmembrane</keyword>
<keyword evidence="2" id="KW-0732">Signal</keyword>
<name>A0ABQ2NGM8_9FLAO</name>
<feature type="chain" id="PRO_5047521700" description="DUF4129 domain-containing protein" evidence="2">
    <location>
        <begin position="21"/>
        <end position="262"/>
    </location>
</feature>
<sequence>MQSNSFLFLIFLLSFNFFKAQDNYVEEIAVDTVEIKSNSNSSRKIDSMIMSGYTTDNALYPKKFKENFRKKYQTEEFNYNTTKPRISLWQKLLAKIQEWLRSVFGEVDGTKTLDYTGMFLKILAFLLVGFLLYIIISYFISKDGNFFFSKKSKKININAEEITEDIHEINFPEKILQFENKKEFRYAIRYQFLYVLKKLSDKKLIDWNTEKTNHDYQKELKSKNQKELFAELVYIFEHVWYGEFEINEENYLILKNKFLKGF</sequence>
<protein>
    <recommendedName>
        <fullName evidence="5">DUF4129 domain-containing protein</fullName>
    </recommendedName>
</protein>
<evidence type="ECO:0008006" key="5">
    <source>
        <dbReference type="Google" id="ProtNLM"/>
    </source>
</evidence>
<proteinExistence type="predicted"/>
<keyword evidence="1" id="KW-0472">Membrane</keyword>
<feature type="signal peptide" evidence="2">
    <location>
        <begin position="1"/>
        <end position="20"/>
    </location>
</feature>
<keyword evidence="4" id="KW-1185">Reference proteome</keyword>
<reference evidence="4" key="1">
    <citation type="journal article" date="2019" name="Int. J. Syst. Evol. Microbiol.">
        <title>The Global Catalogue of Microorganisms (GCM) 10K type strain sequencing project: providing services to taxonomists for standard genome sequencing and annotation.</title>
        <authorList>
            <consortium name="The Broad Institute Genomics Platform"/>
            <consortium name="The Broad Institute Genome Sequencing Center for Infectious Disease"/>
            <person name="Wu L."/>
            <person name="Ma J."/>
        </authorList>
    </citation>
    <scope>NUCLEOTIDE SEQUENCE [LARGE SCALE GENOMIC DNA]</scope>
    <source>
        <strain evidence="4">CGMCC 1.7656</strain>
    </source>
</reference>
<evidence type="ECO:0000313" key="4">
    <source>
        <dbReference type="Proteomes" id="UP000620064"/>
    </source>
</evidence>
<gene>
    <name evidence="3" type="ORF">GCM10010992_08990</name>
</gene>
<keyword evidence="1" id="KW-1133">Transmembrane helix</keyword>
<feature type="transmembrane region" description="Helical" evidence="1">
    <location>
        <begin position="118"/>
        <end position="141"/>
    </location>
</feature>
<evidence type="ECO:0000256" key="1">
    <source>
        <dbReference type="SAM" id="Phobius"/>
    </source>
</evidence>
<accession>A0ABQ2NGM8</accession>
<evidence type="ECO:0000256" key="2">
    <source>
        <dbReference type="SAM" id="SignalP"/>
    </source>
</evidence>